<accession>A0A8H3I3I5</accession>
<dbReference type="AlphaFoldDB" id="A0A8H3I3I5"/>
<proteinExistence type="predicted"/>
<name>A0A8H3I3I5_9AGAM</name>
<comment type="caution">
    <text evidence="1">The sequence shown here is derived from an EMBL/GenBank/DDBJ whole genome shotgun (WGS) entry which is preliminary data.</text>
</comment>
<organism evidence="1 2">
    <name type="scientific">Rhizoctonia solani</name>
    <dbReference type="NCBI Taxonomy" id="456999"/>
    <lineage>
        <taxon>Eukaryota</taxon>
        <taxon>Fungi</taxon>
        <taxon>Dikarya</taxon>
        <taxon>Basidiomycota</taxon>
        <taxon>Agaricomycotina</taxon>
        <taxon>Agaricomycetes</taxon>
        <taxon>Cantharellales</taxon>
        <taxon>Ceratobasidiaceae</taxon>
        <taxon>Rhizoctonia</taxon>
    </lineage>
</organism>
<evidence type="ECO:0000313" key="1">
    <source>
        <dbReference type="EMBL" id="CAE7227652.1"/>
    </source>
</evidence>
<gene>
    <name evidence="1" type="ORF">RDB_LOCUS178760</name>
</gene>
<dbReference type="Proteomes" id="UP000663827">
    <property type="component" value="Unassembled WGS sequence"/>
</dbReference>
<evidence type="ECO:0000313" key="2">
    <source>
        <dbReference type="Proteomes" id="UP000663827"/>
    </source>
</evidence>
<reference evidence="1" key="1">
    <citation type="submission" date="2021-01" db="EMBL/GenBank/DDBJ databases">
        <authorList>
            <person name="Kaushik A."/>
        </authorList>
    </citation>
    <scope>NUCLEOTIDE SEQUENCE</scope>
    <source>
        <strain evidence="1">AG5</strain>
    </source>
</reference>
<protein>
    <submittedName>
        <fullName evidence="1">Uncharacterized protein</fullName>
    </submittedName>
</protein>
<sequence length="402" mass="45681">MQNTARRVVDIPELLTSVAYCLARRQRRELMLVSHYFFTSVGPTVWGEIPRLDIMLRLIIGAKGSHQRYGRDRQGIHPSYSQTTITLPSNPDLSRYHIYAPWVRELEIFAGRNLEIQNAGPFLALFGGGPLLPNLRRVTTHTGADIGSKEMMKFLNMFIAPSLTEIRTIIHKKGLPSYVHPSGVPAFIKKIKDTCPHIQVLEFYPESAYDCPEGYRPTDRCRDILRSFSNLRFFGSTTYIFEPSIFAIMGNLPHLAVLSVRGFYMEDPVLDAQVSIPETWFPALKVLRLYDTHPRDIKVLWKHPPVVKKLISVLIHTDPTAPPDRSDNVMDGNKWIEEFLTALPSLSPGLKDLTFYVGDEDGTKFQVSQHVRNGLHNLGLKHLDLKLRNTYGADSNDESNDE</sequence>
<dbReference type="EMBL" id="CAJNJQ010006371">
    <property type="protein sequence ID" value="CAE7227652.1"/>
    <property type="molecule type" value="Genomic_DNA"/>
</dbReference>